<accession>A0A1F5NNB0</accession>
<gene>
    <name evidence="7" type="ORF">A2751_05755</name>
</gene>
<dbReference type="PANTHER" id="PTHR34478:SF1">
    <property type="entry name" value="PROTEIN LEMA"/>
    <property type="match status" value="1"/>
</dbReference>
<evidence type="ECO:0008006" key="9">
    <source>
        <dbReference type="Google" id="ProtNLM"/>
    </source>
</evidence>
<organism evidence="7 8">
    <name type="scientific">Candidatus Doudnabacteria bacterium RIFCSPHIGHO2_01_FULL_46_14</name>
    <dbReference type="NCBI Taxonomy" id="1817824"/>
    <lineage>
        <taxon>Bacteria</taxon>
        <taxon>Candidatus Doudnaibacteriota</taxon>
    </lineage>
</organism>
<proteinExistence type="inferred from homology"/>
<comment type="caution">
    <text evidence="7">The sequence shown here is derived from an EMBL/GenBank/DDBJ whole genome shotgun (WGS) entry which is preliminary data.</text>
</comment>
<evidence type="ECO:0000313" key="8">
    <source>
        <dbReference type="Proteomes" id="UP000176864"/>
    </source>
</evidence>
<keyword evidence="4 6" id="KW-1133">Transmembrane helix</keyword>
<evidence type="ECO:0000313" key="7">
    <source>
        <dbReference type="EMBL" id="OGE79118.1"/>
    </source>
</evidence>
<dbReference type="InterPro" id="IPR023353">
    <property type="entry name" value="LemA-like_dom_sf"/>
</dbReference>
<dbReference type="AlphaFoldDB" id="A0A1F5NNB0"/>
<sequence length="185" mass="20759">MTLSLITLIVIGLAVGWLIATYNGLIRSRNRVDEAWSDIEVQLKRRYDLIPNLISTVKGYAAHESGVFEKVTAARTAAMNASNTHDKLEKENMLSGALKSLFAVAENYPDLKANQNFLSLQSDLTDTENKIQASRRFYNGNVRDYNTKIQVFPTNFIASMLGFSAREFFDIDEKGVEGQVPQVNF</sequence>
<dbReference type="STRING" id="1817824.A2751_05755"/>
<evidence type="ECO:0000256" key="4">
    <source>
        <dbReference type="ARBA" id="ARBA00022989"/>
    </source>
</evidence>
<feature type="transmembrane region" description="Helical" evidence="6">
    <location>
        <begin position="6"/>
        <end position="25"/>
    </location>
</feature>
<dbReference type="Gene3D" id="1.20.1440.20">
    <property type="entry name" value="LemA-like domain"/>
    <property type="match status" value="1"/>
</dbReference>
<name>A0A1F5NNB0_9BACT</name>
<keyword evidence="3 6" id="KW-0812">Transmembrane</keyword>
<dbReference type="InterPro" id="IPR007156">
    <property type="entry name" value="MamQ_LemA"/>
</dbReference>
<evidence type="ECO:0000256" key="3">
    <source>
        <dbReference type="ARBA" id="ARBA00022692"/>
    </source>
</evidence>
<comment type="subcellular location">
    <subcellularLocation>
        <location evidence="1">Membrane</location>
        <topology evidence="1">Single-pass membrane protein</topology>
    </subcellularLocation>
</comment>
<comment type="similarity">
    <text evidence="2">Belongs to the LemA family.</text>
</comment>
<keyword evidence="5 6" id="KW-0472">Membrane</keyword>
<dbReference type="SUPFAM" id="SSF140478">
    <property type="entry name" value="LemA-like"/>
    <property type="match status" value="1"/>
</dbReference>
<dbReference type="EMBL" id="MFEK01000007">
    <property type="protein sequence ID" value="OGE79118.1"/>
    <property type="molecule type" value="Genomic_DNA"/>
</dbReference>
<evidence type="ECO:0000256" key="5">
    <source>
        <dbReference type="ARBA" id="ARBA00023136"/>
    </source>
</evidence>
<evidence type="ECO:0000256" key="6">
    <source>
        <dbReference type="SAM" id="Phobius"/>
    </source>
</evidence>
<evidence type="ECO:0000256" key="1">
    <source>
        <dbReference type="ARBA" id="ARBA00004167"/>
    </source>
</evidence>
<evidence type="ECO:0000256" key="2">
    <source>
        <dbReference type="ARBA" id="ARBA00008854"/>
    </source>
</evidence>
<dbReference type="PANTHER" id="PTHR34478">
    <property type="entry name" value="PROTEIN LEMA"/>
    <property type="match status" value="1"/>
</dbReference>
<dbReference type="GO" id="GO:0016020">
    <property type="term" value="C:membrane"/>
    <property type="evidence" value="ECO:0007669"/>
    <property type="project" value="UniProtKB-SubCell"/>
</dbReference>
<dbReference type="Pfam" id="PF04011">
    <property type="entry name" value="LemA"/>
    <property type="match status" value="1"/>
</dbReference>
<reference evidence="7 8" key="1">
    <citation type="journal article" date="2016" name="Nat. Commun.">
        <title>Thousands of microbial genomes shed light on interconnected biogeochemical processes in an aquifer system.</title>
        <authorList>
            <person name="Anantharaman K."/>
            <person name="Brown C.T."/>
            <person name="Hug L.A."/>
            <person name="Sharon I."/>
            <person name="Castelle C.J."/>
            <person name="Probst A.J."/>
            <person name="Thomas B.C."/>
            <person name="Singh A."/>
            <person name="Wilkins M.J."/>
            <person name="Karaoz U."/>
            <person name="Brodie E.L."/>
            <person name="Williams K.H."/>
            <person name="Hubbard S.S."/>
            <person name="Banfield J.F."/>
        </authorList>
    </citation>
    <scope>NUCLEOTIDE SEQUENCE [LARGE SCALE GENOMIC DNA]</scope>
</reference>
<protein>
    <recommendedName>
        <fullName evidence="9">LemA family protein</fullName>
    </recommendedName>
</protein>
<dbReference type="Proteomes" id="UP000176864">
    <property type="component" value="Unassembled WGS sequence"/>
</dbReference>